<reference evidence="9 10" key="1">
    <citation type="submission" date="2020-02" db="EMBL/GenBank/DDBJ databases">
        <title>Flavobacterium sp. genome.</title>
        <authorList>
            <person name="Jung H.S."/>
            <person name="Baek J.H."/>
            <person name="Jeon C.O."/>
        </authorList>
    </citation>
    <scope>NUCLEOTIDE SEQUENCE [LARGE SCALE GENOMIC DNA]</scope>
    <source>
        <strain evidence="9 10">SE-s27</strain>
    </source>
</reference>
<dbReference type="InterPro" id="IPR033452">
    <property type="entry name" value="GH30_C"/>
</dbReference>
<keyword evidence="2 6" id="KW-0732">Signal</keyword>
<evidence type="ECO:0000256" key="5">
    <source>
        <dbReference type="SAM" id="MobiDB-lite"/>
    </source>
</evidence>
<feature type="domain" description="Glycosyl hydrolase family 30 TIM-barrel" evidence="7">
    <location>
        <begin position="88"/>
        <end position="419"/>
    </location>
</feature>
<comment type="similarity">
    <text evidence="1 4">Belongs to the glycosyl hydrolase 30 family.</text>
</comment>
<dbReference type="RefSeq" id="WP_169523488.1">
    <property type="nucleotide sequence ID" value="NZ_JAAMPT010000204.1"/>
</dbReference>
<dbReference type="InterPro" id="IPR017853">
    <property type="entry name" value="GH"/>
</dbReference>
<evidence type="ECO:0000256" key="6">
    <source>
        <dbReference type="SAM" id="SignalP"/>
    </source>
</evidence>
<protein>
    <submittedName>
        <fullName evidence="9">Glucosylceramidase</fullName>
    </submittedName>
</protein>
<dbReference type="PANTHER" id="PTHR11069">
    <property type="entry name" value="GLUCOSYLCERAMIDASE"/>
    <property type="match status" value="1"/>
</dbReference>
<dbReference type="SUPFAM" id="SSF51445">
    <property type="entry name" value="(Trans)glycosidases"/>
    <property type="match status" value="1"/>
</dbReference>
<dbReference type="EMBL" id="JAAMPT010000204">
    <property type="protein sequence ID" value="NMH24910.1"/>
    <property type="molecule type" value="Genomic_DNA"/>
</dbReference>
<sequence length="483" mass="51992">MIKLKYTKLLNLLLAIGLSSCAQSSGSDGEDNNPNPTPTPITNQVDFWKTKGDETVKLQKQTTILAFSTAANTYPNIDVSESQTFQTVDGFGFTLTGGSVEVINQLTATKKQELLQELFGNGDNGISINYLRLSIGASDLNSTVFSYNDMPAGQTDVNLTNFSLAADADLIDMLQDILAINPNIKIMATPWSPPVWMKDNANSVGGSLLPQYYSAYAQYFVKYIQGMQAEGITIDAITPQNEPLHPGNNPSMSMSATQQANFIKNNLGPAFQSAGITTKIVIYDHNCDNTAYPTSILSDSNASTFIDGSAFHLYAGDISALSTVRNAFPNKNIYFTEQYTASTGSFGGDLKWHLKNVIIGSMRNWSKTALEWNLANNGSFGPHTNGGCTTCKGAITVNGSSSYAKNVGFYIVGHASKFVPAGSQRIASTQTGNLNSVAFKTPAGKKVLIVENDGNAFEIFNIKHNGKWVMVSLDAGAVGTFVW</sequence>
<comment type="caution">
    <text evidence="9">The sequence shown here is derived from an EMBL/GenBank/DDBJ whole genome shotgun (WGS) entry which is preliminary data.</text>
</comment>
<organism evidence="9 10">
    <name type="scientific">Flavobacterium solisilvae</name>
    <dbReference type="NCBI Taxonomy" id="1852019"/>
    <lineage>
        <taxon>Bacteria</taxon>
        <taxon>Pseudomonadati</taxon>
        <taxon>Bacteroidota</taxon>
        <taxon>Flavobacteriia</taxon>
        <taxon>Flavobacteriales</taxon>
        <taxon>Flavobacteriaceae</taxon>
        <taxon>Flavobacterium</taxon>
    </lineage>
</organism>
<keyword evidence="4" id="KW-0326">Glycosidase</keyword>
<evidence type="ECO:0000313" key="10">
    <source>
        <dbReference type="Proteomes" id="UP000767947"/>
    </source>
</evidence>
<feature type="domain" description="Glycosyl hydrolase family 30 beta sandwich" evidence="8">
    <location>
        <begin position="422"/>
        <end position="481"/>
    </location>
</feature>
<evidence type="ECO:0000313" key="9">
    <source>
        <dbReference type="EMBL" id="NMH24910.1"/>
    </source>
</evidence>
<dbReference type="Pfam" id="PF17189">
    <property type="entry name" value="Glyco_hydro_30C"/>
    <property type="match status" value="1"/>
</dbReference>
<accession>A0ABX1QTU6</accession>
<feature type="signal peptide" evidence="6">
    <location>
        <begin position="1"/>
        <end position="24"/>
    </location>
</feature>
<evidence type="ECO:0000256" key="4">
    <source>
        <dbReference type="RuleBase" id="RU361188"/>
    </source>
</evidence>
<evidence type="ECO:0000256" key="1">
    <source>
        <dbReference type="ARBA" id="ARBA00005382"/>
    </source>
</evidence>
<name>A0ABX1QTU6_9FLAO</name>
<evidence type="ECO:0000259" key="7">
    <source>
        <dbReference type="Pfam" id="PF02055"/>
    </source>
</evidence>
<feature type="chain" id="PRO_5045618181" evidence="6">
    <location>
        <begin position="25"/>
        <end position="483"/>
    </location>
</feature>
<evidence type="ECO:0000256" key="2">
    <source>
        <dbReference type="ARBA" id="ARBA00022729"/>
    </source>
</evidence>
<dbReference type="Gene3D" id="2.60.40.1180">
    <property type="entry name" value="Golgi alpha-mannosidase II"/>
    <property type="match status" value="1"/>
</dbReference>
<dbReference type="Gene3D" id="3.20.20.80">
    <property type="entry name" value="Glycosidases"/>
    <property type="match status" value="1"/>
</dbReference>
<dbReference type="Pfam" id="PF02055">
    <property type="entry name" value="Glyco_hydro_30"/>
    <property type="match status" value="1"/>
</dbReference>
<feature type="region of interest" description="Disordered" evidence="5">
    <location>
        <begin position="24"/>
        <end position="43"/>
    </location>
</feature>
<gene>
    <name evidence="9" type="ORF">G6042_06465</name>
</gene>
<dbReference type="InterPro" id="IPR013780">
    <property type="entry name" value="Glyco_hydro_b"/>
</dbReference>
<evidence type="ECO:0000259" key="8">
    <source>
        <dbReference type="Pfam" id="PF17189"/>
    </source>
</evidence>
<keyword evidence="3 4" id="KW-0378">Hydrolase</keyword>
<keyword evidence="10" id="KW-1185">Reference proteome</keyword>
<evidence type="ECO:0000256" key="3">
    <source>
        <dbReference type="ARBA" id="ARBA00022801"/>
    </source>
</evidence>
<dbReference type="PROSITE" id="PS51257">
    <property type="entry name" value="PROKAR_LIPOPROTEIN"/>
    <property type="match status" value="1"/>
</dbReference>
<dbReference type="InterPro" id="IPR033453">
    <property type="entry name" value="Glyco_hydro_30_TIM-barrel"/>
</dbReference>
<dbReference type="InterPro" id="IPR001139">
    <property type="entry name" value="Glyco_hydro_30"/>
</dbReference>
<proteinExistence type="inferred from homology"/>
<dbReference type="PANTHER" id="PTHR11069:SF23">
    <property type="entry name" value="LYSOSOMAL ACID GLUCOSYLCERAMIDASE"/>
    <property type="match status" value="1"/>
</dbReference>
<dbReference type="Proteomes" id="UP000767947">
    <property type="component" value="Unassembled WGS sequence"/>
</dbReference>